<evidence type="ECO:0000256" key="1">
    <source>
        <dbReference type="ARBA" id="ARBA00023015"/>
    </source>
</evidence>
<dbReference type="RefSeq" id="WP_141812411.1">
    <property type="nucleotide sequence ID" value="NZ_VFPG01000002.1"/>
</dbReference>
<proteinExistence type="predicted"/>
<keyword evidence="2 4" id="KW-0238">DNA-binding</keyword>
<evidence type="ECO:0000313" key="8">
    <source>
        <dbReference type="Proteomes" id="UP000316331"/>
    </source>
</evidence>
<accession>A0A543EVY1</accession>
<dbReference type="InterPro" id="IPR001647">
    <property type="entry name" value="HTH_TetR"/>
</dbReference>
<dbReference type="PANTHER" id="PTHR30055:SF234">
    <property type="entry name" value="HTH-TYPE TRANSCRIPTIONAL REGULATOR BETI"/>
    <property type="match status" value="1"/>
</dbReference>
<dbReference type="InterPro" id="IPR050109">
    <property type="entry name" value="HTH-type_TetR-like_transc_reg"/>
</dbReference>
<dbReference type="OrthoDB" id="3237195at2"/>
<name>A0A543EVY1_9NOCA</name>
<keyword evidence="3" id="KW-0804">Transcription</keyword>
<keyword evidence="8" id="KW-1185">Reference proteome</keyword>
<protein>
    <submittedName>
        <fullName evidence="7">TetR family transcriptional regulator</fullName>
    </submittedName>
</protein>
<dbReference type="Proteomes" id="UP000316331">
    <property type="component" value="Unassembled WGS sequence"/>
</dbReference>
<reference evidence="7 8" key="1">
    <citation type="submission" date="2019-06" db="EMBL/GenBank/DDBJ databases">
        <title>Sequencing the genomes of 1000 actinobacteria strains.</title>
        <authorList>
            <person name="Klenk H.-P."/>
        </authorList>
    </citation>
    <scope>NUCLEOTIDE SEQUENCE [LARGE SCALE GENOMIC DNA]</scope>
    <source>
        <strain evidence="7 8">DSM 103495</strain>
    </source>
</reference>
<dbReference type="PANTHER" id="PTHR30055">
    <property type="entry name" value="HTH-TYPE TRANSCRIPTIONAL REGULATOR RUTR"/>
    <property type="match status" value="1"/>
</dbReference>
<organism evidence="7 8">
    <name type="scientific">Nocardia bhagyanarayanae</name>
    <dbReference type="NCBI Taxonomy" id="1215925"/>
    <lineage>
        <taxon>Bacteria</taxon>
        <taxon>Bacillati</taxon>
        <taxon>Actinomycetota</taxon>
        <taxon>Actinomycetes</taxon>
        <taxon>Mycobacteriales</taxon>
        <taxon>Nocardiaceae</taxon>
        <taxon>Nocardia</taxon>
    </lineage>
</organism>
<keyword evidence="1" id="KW-0805">Transcription regulation</keyword>
<dbReference type="GO" id="GO:0003700">
    <property type="term" value="F:DNA-binding transcription factor activity"/>
    <property type="evidence" value="ECO:0007669"/>
    <property type="project" value="TreeGrafter"/>
</dbReference>
<sequence>MASPHRSTQARRRVGRPSGPTEHGAASRERILDAAAAVFAQVGYDRARMADVVEASGMTKGSVYFHFESKEALAVAVLTEKHAQWLDRVQARLATAPPGLQRMEALLPAMLDLHRADPDAWVISRLAQNLAEVPATRNLATALTRRWIDRVADLVRDAQHLGEVSDEVDPQLLATVLVGAFDGLKTTIGTVSDDPHAADQQLEACGALLLAMMRSVALSR</sequence>
<dbReference type="PROSITE" id="PS50977">
    <property type="entry name" value="HTH_TETR_2"/>
    <property type="match status" value="1"/>
</dbReference>
<dbReference type="PRINTS" id="PR00455">
    <property type="entry name" value="HTHTETR"/>
</dbReference>
<evidence type="ECO:0000256" key="5">
    <source>
        <dbReference type="SAM" id="MobiDB-lite"/>
    </source>
</evidence>
<evidence type="ECO:0000259" key="6">
    <source>
        <dbReference type="PROSITE" id="PS50977"/>
    </source>
</evidence>
<dbReference type="InterPro" id="IPR009057">
    <property type="entry name" value="Homeodomain-like_sf"/>
</dbReference>
<evidence type="ECO:0000256" key="3">
    <source>
        <dbReference type="ARBA" id="ARBA00023163"/>
    </source>
</evidence>
<feature type="region of interest" description="Disordered" evidence="5">
    <location>
        <begin position="1"/>
        <end position="26"/>
    </location>
</feature>
<dbReference type="SUPFAM" id="SSF48498">
    <property type="entry name" value="Tetracyclin repressor-like, C-terminal domain"/>
    <property type="match status" value="1"/>
</dbReference>
<dbReference type="Gene3D" id="1.10.357.10">
    <property type="entry name" value="Tetracycline Repressor, domain 2"/>
    <property type="match status" value="1"/>
</dbReference>
<dbReference type="SUPFAM" id="SSF46689">
    <property type="entry name" value="Homeodomain-like"/>
    <property type="match status" value="1"/>
</dbReference>
<dbReference type="EMBL" id="VFPG01000002">
    <property type="protein sequence ID" value="TQM25753.1"/>
    <property type="molecule type" value="Genomic_DNA"/>
</dbReference>
<comment type="caution">
    <text evidence="7">The sequence shown here is derived from an EMBL/GenBank/DDBJ whole genome shotgun (WGS) entry which is preliminary data.</text>
</comment>
<feature type="DNA-binding region" description="H-T-H motif" evidence="4">
    <location>
        <begin position="48"/>
        <end position="67"/>
    </location>
</feature>
<evidence type="ECO:0000256" key="2">
    <source>
        <dbReference type="ARBA" id="ARBA00023125"/>
    </source>
</evidence>
<dbReference type="InterPro" id="IPR036271">
    <property type="entry name" value="Tet_transcr_reg_TetR-rel_C_sf"/>
</dbReference>
<dbReference type="AlphaFoldDB" id="A0A543EVY1"/>
<gene>
    <name evidence="7" type="ORF">FB390_5916</name>
</gene>
<dbReference type="GO" id="GO:0000976">
    <property type="term" value="F:transcription cis-regulatory region binding"/>
    <property type="evidence" value="ECO:0007669"/>
    <property type="project" value="TreeGrafter"/>
</dbReference>
<evidence type="ECO:0000256" key="4">
    <source>
        <dbReference type="PROSITE-ProRule" id="PRU00335"/>
    </source>
</evidence>
<evidence type="ECO:0000313" key="7">
    <source>
        <dbReference type="EMBL" id="TQM25753.1"/>
    </source>
</evidence>
<dbReference type="Pfam" id="PF00440">
    <property type="entry name" value="TetR_N"/>
    <property type="match status" value="1"/>
</dbReference>
<feature type="domain" description="HTH tetR-type" evidence="6">
    <location>
        <begin position="25"/>
        <end position="85"/>
    </location>
</feature>